<proteinExistence type="predicted"/>
<dbReference type="Proteomes" id="UP001215598">
    <property type="component" value="Unassembled WGS sequence"/>
</dbReference>
<dbReference type="AlphaFoldDB" id="A0AAD7GRV2"/>
<sequence length="130" mass="14772">MYDLIPGSFYDARPTQSSSRPFGVYLIPLGVTQDMPTVQFDVGGALFTLEEFFLSREQTATLLFSGKYYVTGPIQSKENLYPEMSRPYTGPDIMGRVALMSMELVCQFPKDHPHSISWRRKVKRIIGPDL</sequence>
<accession>A0AAD7GRV2</accession>
<reference evidence="1" key="1">
    <citation type="submission" date="2023-03" db="EMBL/GenBank/DDBJ databases">
        <title>Massive genome expansion in bonnet fungi (Mycena s.s.) driven by repeated elements and novel gene families across ecological guilds.</title>
        <authorList>
            <consortium name="Lawrence Berkeley National Laboratory"/>
            <person name="Harder C.B."/>
            <person name="Miyauchi S."/>
            <person name="Viragh M."/>
            <person name="Kuo A."/>
            <person name="Thoen E."/>
            <person name="Andreopoulos B."/>
            <person name="Lu D."/>
            <person name="Skrede I."/>
            <person name="Drula E."/>
            <person name="Henrissat B."/>
            <person name="Morin E."/>
            <person name="Kohler A."/>
            <person name="Barry K."/>
            <person name="LaButti K."/>
            <person name="Morin E."/>
            <person name="Salamov A."/>
            <person name="Lipzen A."/>
            <person name="Mereny Z."/>
            <person name="Hegedus B."/>
            <person name="Baldrian P."/>
            <person name="Stursova M."/>
            <person name="Weitz H."/>
            <person name="Taylor A."/>
            <person name="Grigoriev I.V."/>
            <person name="Nagy L.G."/>
            <person name="Martin F."/>
            <person name="Kauserud H."/>
        </authorList>
    </citation>
    <scope>NUCLEOTIDE SEQUENCE</scope>
    <source>
        <strain evidence="1">CBHHK182m</strain>
    </source>
</reference>
<name>A0AAD7GRV2_9AGAR</name>
<protein>
    <submittedName>
        <fullName evidence="1">Uncharacterized protein</fullName>
    </submittedName>
</protein>
<evidence type="ECO:0000313" key="2">
    <source>
        <dbReference type="Proteomes" id="UP001215598"/>
    </source>
</evidence>
<keyword evidence="2" id="KW-1185">Reference proteome</keyword>
<gene>
    <name evidence="1" type="ORF">B0H16DRAFT_1482766</name>
</gene>
<organism evidence="1 2">
    <name type="scientific">Mycena metata</name>
    <dbReference type="NCBI Taxonomy" id="1033252"/>
    <lineage>
        <taxon>Eukaryota</taxon>
        <taxon>Fungi</taxon>
        <taxon>Dikarya</taxon>
        <taxon>Basidiomycota</taxon>
        <taxon>Agaricomycotina</taxon>
        <taxon>Agaricomycetes</taxon>
        <taxon>Agaricomycetidae</taxon>
        <taxon>Agaricales</taxon>
        <taxon>Marasmiineae</taxon>
        <taxon>Mycenaceae</taxon>
        <taxon>Mycena</taxon>
    </lineage>
</organism>
<comment type="caution">
    <text evidence="1">The sequence shown here is derived from an EMBL/GenBank/DDBJ whole genome shotgun (WGS) entry which is preliminary data.</text>
</comment>
<evidence type="ECO:0000313" key="1">
    <source>
        <dbReference type="EMBL" id="KAJ7703861.1"/>
    </source>
</evidence>
<dbReference type="EMBL" id="JARKIB010000494">
    <property type="protein sequence ID" value="KAJ7703861.1"/>
    <property type="molecule type" value="Genomic_DNA"/>
</dbReference>